<gene>
    <name evidence="1" type="ORF">CVT25_009392</name>
</gene>
<keyword evidence="2" id="KW-1185">Reference proteome</keyword>
<reference evidence="1 2" key="1">
    <citation type="journal article" date="2018" name="Evol. Lett.">
        <title>Horizontal gene cluster transfer increased hallucinogenic mushroom diversity.</title>
        <authorList>
            <person name="Reynolds H.T."/>
            <person name="Vijayakumar V."/>
            <person name="Gluck-Thaler E."/>
            <person name="Korotkin H.B."/>
            <person name="Matheny P.B."/>
            <person name="Slot J.C."/>
        </authorList>
    </citation>
    <scope>NUCLEOTIDE SEQUENCE [LARGE SCALE GENOMIC DNA]</scope>
    <source>
        <strain evidence="1 2">2631</strain>
    </source>
</reference>
<dbReference type="AlphaFoldDB" id="A0A409XVD8"/>
<accession>A0A409XVD8</accession>
<proteinExistence type="predicted"/>
<dbReference type="EMBL" id="NHYD01000278">
    <property type="protein sequence ID" value="PPQ94661.1"/>
    <property type="molecule type" value="Genomic_DNA"/>
</dbReference>
<dbReference type="Proteomes" id="UP000283269">
    <property type="component" value="Unassembled WGS sequence"/>
</dbReference>
<evidence type="ECO:0000313" key="2">
    <source>
        <dbReference type="Proteomes" id="UP000283269"/>
    </source>
</evidence>
<name>A0A409XVD8_PSICY</name>
<comment type="caution">
    <text evidence="1">The sequence shown here is derived from an EMBL/GenBank/DDBJ whole genome shotgun (WGS) entry which is preliminary data.</text>
</comment>
<protein>
    <submittedName>
        <fullName evidence="1">Uncharacterized protein</fullName>
    </submittedName>
</protein>
<organism evidence="1 2">
    <name type="scientific">Psilocybe cyanescens</name>
    <dbReference type="NCBI Taxonomy" id="93625"/>
    <lineage>
        <taxon>Eukaryota</taxon>
        <taxon>Fungi</taxon>
        <taxon>Dikarya</taxon>
        <taxon>Basidiomycota</taxon>
        <taxon>Agaricomycotina</taxon>
        <taxon>Agaricomycetes</taxon>
        <taxon>Agaricomycetidae</taxon>
        <taxon>Agaricales</taxon>
        <taxon>Agaricineae</taxon>
        <taxon>Strophariaceae</taxon>
        <taxon>Psilocybe</taxon>
    </lineage>
</organism>
<sequence>MPSTSIFTNSNALVSYMLHLDNLVKKGMNNGNILEVFKAQKKRVRNVLLTEEEGYFNEAIKAHHHLFFWTPLYEYYTICNDPDFDPT</sequence>
<evidence type="ECO:0000313" key="1">
    <source>
        <dbReference type="EMBL" id="PPQ94661.1"/>
    </source>
</evidence>
<dbReference type="InParanoid" id="A0A409XVD8"/>